<keyword evidence="2" id="KW-1185">Reference proteome</keyword>
<accession>A0ABY3R6V9</accession>
<dbReference type="Pfam" id="PF13151">
    <property type="entry name" value="DUF3990"/>
    <property type="match status" value="1"/>
</dbReference>
<evidence type="ECO:0000313" key="2">
    <source>
        <dbReference type="Proteomes" id="UP001431010"/>
    </source>
</evidence>
<dbReference type="RefSeq" id="WP_231318969.1">
    <property type="nucleotide sequence ID" value="NZ_CP088156.1"/>
</dbReference>
<sequence>MAWSNAPARVYHGTTLANAQLIVSHGINPRAGRGAADFGQGFYVTTTLHQAQQWANQKVRNLPSHATGVAAVLSYDMDRDLAAACEHLTFVLADSDYHDFVLFNRLGSATHGRSGGTAYELVHGPVAAFPQSITYANCDQICCIGANAVAALGAPVGGIATGNPLFP</sequence>
<name>A0ABY3R6V9_9BRAD</name>
<dbReference type="SUPFAM" id="SSF56399">
    <property type="entry name" value="ADP-ribosylation"/>
    <property type="match status" value="1"/>
</dbReference>
<dbReference type="Proteomes" id="UP001431010">
    <property type="component" value="Chromosome"/>
</dbReference>
<dbReference type="Gene3D" id="3.90.175.10">
    <property type="entry name" value="Diphtheria Toxin, domain 1"/>
    <property type="match status" value="1"/>
</dbReference>
<protein>
    <submittedName>
        <fullName evidence="1">DUF3990 domain-containing protein</fullName>
    </submittedName>
</protein>
<proteinExistence type="predicted"/>
<organism evidence="1 2">
    <name type="scientific">Bradyrhizobium ontarionense</name>
    <dbReference type="NCBI Taxonomy" id="2898149"/>
    <lineage>
        <taxon>Bacteria</taxon>
        <taxon>Pseudomonadati</taxon>
        <taxon>Pseudomonadota</taxon>
        <taxon>Alphaproteobacteria</taxon>
        <taxon>Hyphomicrobiales</taxon>
        <taxon>Nitrobacteraceae</taxon>
        <taxon>Bradyrhizobium</taxon>
    </lineage>
</organism>
<dbReference type="EMBL" id="CP088156">
    <property type="protein sequence ID" value="UFZ03061.1"/>
    <property type="molecule type" value="Genomic_DNA"/>
</dbReference>
<dbReference type="InterPro" id="IPR025051">
    <property type="entry name" value="DUF3990"/>
</dbReference>
<gene>
    <name evidence="1" type="ORF">LQG66_28005</name>
</gene>
<reference evidence="1" key="1">
    <citation type="journal article" date="2024" name="Antonie Van Leeuwenhoek">
        <title>Bradyrhizobium ontarionense sp. nov., a novel bacterial symbiont isolated from Aeschynomene indica (Indian jointvetch), harbours photosynthesis, nitrogen fixation and nitrous oxide (N2O) reductase genes.</title>
        <authorList>
            <person name="Bromfield E.S.P."/>
            <person name="Cloutier S."/>
        </authorList>
    </citation>
    <scope>NUCLEOTIDE SEQUENCE</scope>
    <source>
        <strain evidence="1">A19</strain>
    </source>
</reference>
<evidence type="ECO:0000313" key="1">
    <source>
        <dbReference type="EMBL" id="UFZ03061.1"/>
    </source>
</evidence>